<gene>
    <name evidence="1" type="ORF">NIES80_15470</name>
</gene>
<dbReference type="Proteomes" id="UP000299367">
    <property type="component" value="Unassembled WGS sequence"/>
</dbReference>
<dbReference type="AlphaFoldDB" id="A0A480AAL2"/>
<evidence type="ECO:0008006" key="3">
    <source>
        <dbReference type="Google" id="ProtNLM"/>
    </source>
</evidence>
<dbReference type="EMBL" id="BJCF01000013">
    <property type="protein sequence ID" value="GCL41849.1"/>
    <property type="molecule type" value="Genomic_DNA"/>
</dbReference>
<comment type="caution">
    <text evidence="1">The sequence shown here is derived from an EMBL/GenBank/DDBJ whole genome shotgun (WGS) entry which is preliminary data.</text>
</comment>
<organism evidence="1 2">
    <name type="scientific">Dolichospermum planctonicum</name>
    <dbReference type="NCBI Taxonomy" id="136072"/>
    <lineage>
        <taxon>Bacteria</taxon>
        <taxon>Bacillati</taxon>
        <taxon>Cyanobacteriota</taxon>
        <taxon>Cyanophyceae</taxon>
        <taxon>Nostocales</taxon>
        <taxon>Aphanizomenonaceae</taxon>
        <taxon>Dolichospermum</taxon>
    </lineage>
</organism>
<proteinExistence type="predicted"/>
<evidence type="ECO:0000313" key="1">
    <source>
        <dbReference type="EMBL" id="GCL41849.1"/>
    </source>
</evidence>
<name>A0A480AAL2_9CYAN</name>
<reference evidence="2" key="1">
    <citation type="submission" date="2019-02" db="EMBL/GenBank/DDBJ databases">
        <title>Draft genome sequence of Dolichospermum planctonicum NIES-80.</title>
        <authorList>
            <person name="Yamaguchi H."/>
            <person name="Suzuki S."/>
            <person name="Kawachi M."/>
        </authorList>
    </citation>
    <scope>NUCLEOTIDE SEQUENCE [LARGE SCALE GENOMIC DNA]</scope>
    <source>
        <strain evidence="2">NIES-80</strain>
    </source>
</reference>
<sequence>MDFGTVTTWTQGEYMHFEILVEDISGKTTLDILVPKIINPEQHTFNIHAYKGIGHIPKNLTSNSDPQKRILLDQLPRLIQGYGKTFASYPPSYHAVLIIICDLDYRCLSVFRKELLNIVDSCEPKPKTQFCIAIEEGEAWYLGDLAAVKTAYPNAKLATLNSYANDDICGTWEKLADAVYPGGCQKLSQLPDQVIGKEKTTWAEKISPLMDIDNNQSPSFCYFRDQLRRLSEQ</sequence>
<evidence type="ECO:0000313" key="2">
    <source>
        <dbReference type="Proteomes" id="UP000299367"/>
    </source>
</evidence>
<protein>
    <recommendedName>
        <fullName evidence="3">DUF4276 family protein</fullName>
    </recommendedName>
</protein>
<accession>A0A480AAL2</accession>